<gene>
    <name evidence="1" type="ORF">RN607_08205</name>
</gene>
<name>A0AA96F8M9_9MICO</name>
<organism evidence="1">
    <name type="scientific">Demequina capsici</name>
    <dbReference type="NCBI Taxonomy" id="3075620"/>
    <lineage>
        <taxon>Bacteria</taxon>
        <taxon>Bacillati</taxon>
        <taxon>Actinomycetota</taxon>
        <taxon>Actinomycetes</taxon>
        <taxon>Micrococcales</taxon>
        <taxon>Demequinaceae</taxon>
        <taxon>Demequina</taxon>
    </lineage>
</organism>
<evidence type="ECO:0000313" key="1">
    <source>
        <dbReference type="EMBL" id="WNM26181.1"/>
    </source>
</evidence>
<dbReference type="KEGG" id="dcp:RN607_08205"/>
<dbReference type="RefSeq" id="WP_313541779.1">
    <property type="nucleotide sequence ID" value="NZ_CP134880.1"/>
</dbReference>
<sequence>MADEVNPLETLAARLLEATKAKRVSWDATSNTSYECSLGTATVVVRSKDNDGIQPFEIRLLNFGGVVVDSAVTSLVENESSWDRELVHANRLSALIEDLFVAARRNALDVDAVVAEALGAIPLAIDDGDLPF</sequence>
<dbReference type="AlphaFoldDB" id="A0AA96F8M9"/>
<proteinExistence type="predicted"/>
<accession>A0AA96F8M9</accession>
<dbReference type="Proteomes" id="UP001303408">
    <property type="component" value="Chromosome"/>
</dbReference>
<dbReference type="EMBL" id="CP134880">
    <property type="protein sequence ID" value="WNM26181.1"/>
    <property type="molecule type" value="Genomic_DNA"/>
</dbReference>
<reference evidence="1" key="1">
    <citation type="submission" date="2023-09" db="EMBL/GenBank/DDBJ databases">
        <title>Demequina sp. a novel bacteria isolated from Capsicum annuum.</title>
        <authorList>
            <person name="Humaira Z."/>
            <person name="Lee J."/>
            <person name="Cho D."/>
        </authorList>
    </citation>
    <scope>NUCLEOTIDE SEQUENCE</scope>
    <source>
        <strain evidence="1">PMTSA13</strain>
    </source>
</reference>
<protein>
    <submittedName>
        <fullName evidence="1">Uncharacterized protein</fullName>
    </submittedName>
</protein>